<dbReference type="InterPro" id="IPR018627">
    <property type="entry name" value="ELP6"/>
</dbReference>
<dbReference type="AlphaFoldDB" id="A0AAQ3KE63"/>
<proteinExistence type="inferred from homology"/>
<reference evidence="3 4" key="1">
    <citation type="submission" date="2023-10" db="EMBL/GenBank/DDBJ databases">
        <title>Chromosome-scale genome assembly provides insights into flower coloration mechanisms of Canna indica.</title>
        <authorList>
            <person name="Li C."/>
        </authorList>
    </citation>
    <scope>NUCLEOTIDE SEQUENCE [LARGE SCALE GENOMIC DNA]</scope>
    <source>
        <tissue evidence="3">Flower</tissue>
    </source>
</reference>
<evidence type="ECO:0000313" key="3">
    <source>
        <dbReference type="EMBL" id="WOL06895.1"/>
    </source>
</evidence>
<dbReference type="EMBL" id="CP136894">
    <property type="protein sequence ID" value="WOL06895.1"/>
    <property type="molecule type" value="Genomic_DNA"/>
</dbReference>
<dbReference type="CDD" id="cd19495">
    <property type="entry name" value="Elp6"/>
    <property type="match status" value="1"/>
</dbReference>
<accession>A0AAQ3KE63</accession>
<protein>
    <submittedName>
        <fullName evidence="3">Elongator complex protein 6 isoform X1</fullName>
    </submittedName>
</protein>
<dbReference type="Proteomes" id="UP001327560">
    <property type="component" value="Chromosome 5"/>
</dbReference>
<evidence type="ECO:0000313" key="4">
    <source>
        <dbReference type="Proteomes" id="UP001327560"/>
    </source>
</evidence>
<sequence length="265" mass="29096">MNPSLSPSVPNLLDEALGLGRGGSAPWRVALVQDCVETSGAFLLHHFLKRALSAEGAGAVVFLALAHPFSHYDRVLRKMGCNLSLQRNKNKLHFIDLLNLEFPVAGQTGQNALEVGFIGLYNKILRSVEASSLRDDKGGWISIIIDDVSLLEIAAHGSVSHVLDFLQYCTTLTSELDCSLVVLNHEDIYSSEEEIRLLSHLDYLSDVVIKTEPLATGIAADVHGQLTIINKGVFTECGRSMNKVHNFQFKVKDNGVDFFYPGSQF</sequence>
<gene>
    <name evidence="3" type="ORF">Cni_G15629</name>
</gene>
<comment type="similarity">
    <text evidence="2">Belongs to the ELP6 family.</text>
</comment>
<evidence type="ECO:0000256" key="2">
    <source>
        <dbReference type="ARBA" id="ARBA00008837"/>
    </source>
</evidence>
<dbReference type="GO" id="GO:0002098">
    <property type="term" value="P:tRNA wobble uridine modification"/>
    <property type="evidence" value="ECO:0007669"/>
    <property type="project" value="InterPro"/>
</dbReference>
<keyword evidence="4" id="KW-1185">Reference proteome</keyword>
<dbReference type="Pfam" id="PF09807">
    <property type="entry name" value="ELP6"/>
    <property type="match status" value="1"/>
</dbReference>
<dbReference type="Gene3D" id="3.40.50.300">
    <property type="entry name" value="P-loop containing nucleotide triphosphate hydrolases"/>
    <property type="match status" value="1"/>
</dbReference>
<evidence type="ECO:0000256" key="1">
    <source>
        <dbReference type="ARBA" id="ARBA00005043"/>
    </source>
</evidence>
<dbReference type="PANTHER" id="PTHR16184:SF6">
    <property type="entry name" value="ELONGATOR COMPLEX PROTEIN 6"/>
    <property type="match status" value="1"/>
</dbReference>
<name>A0AAQ3KE63_9LILI</name>
<dbReference type="InterPro" id="IPR027417">
    <property type="entry name" value="P-loop_NTPase"/>
</dbReference>
<dbReference type="PANTHER" id="PTHR16184">
    <property type="entry name" value="ELONGATOR COMPLEX PROTEIN 6"/>
    <property type="match status" value="1"/>
</dbReference>
<dbReference type="GO" id="GO:0033588">
    <property type="term" value="C:elongator holoenzyme complex"/>
    <property type="evidence" value="ECO:0007669"/>
    <property type="project" value="InterPro"/>
</dbReference>
<comment type="pathway">
    <text evidence="1">tRNA modification; 5-methoxycarbonylmethyl-2-thiouridine-tRNA biosynthesis.</text>
</comment>
<organism evidence="3 4">
    <name type="scientific">Canna indica</name>
    <name type="common">Indian-shot</name>
    <dbReference type="NCBI Taxonomy" id="4628"/>
    <lineage>
        <taxon>Eukaryota</taxon>
        <taxon>Viridiplantae</taxon>
        <taxon>Streptophyta</taxon>
        <taxon>Embryophyta</taxon>
        <taxon>Tracheophyta</taxon>
        <taxon>Spermatophyta</taxon>
        <taxon>Magnoliopsida</taxon>
        <taxon>Liliopsida</taxon>
        <taxon>Zingiberales</taxon>
        <taxon>Cannaceae</taxon>
        <taxon>Canna</taxon>
    </lineage>
</organism>